<accession>A0A1G6YTN6</accession>
<dbReference type="Pfam" id="PF02470">
    <property type="entry name" value="MlaD"/>
    <property type="match status" value="1"/>
</dbReference>
<reference evidence="4" key="1">
    <citation type="submission" date="2016-10" db="EMBL/GenBank/DDBJ databases">
        <authorList>
            <person name="Varghese N."/>
            <person name="Submissions S."/>
        </authorList>
    </citation>
    <scope>NUCLEOTIDE SEQUENCE [LARGE SCALE GENOMIC DNA]</scope>
    <source>
        <strain evidence="4">IBRC-M 10403</strain>
    </source>
</reference>
<evidence type="ECO:0000259" key="2">
    <source>
        <dbReference type="Pfam" id="PF11887"/>
    </source>
</evidence>
<evidence type="ECO:0000313" key="3">
    <source>
        <dbReference type="EMBL" id="SDD93005.1"/>
    </source>
</evidence>
<keyword evidence="4" id="KW-1185">Reference proteome</keyword>
<proteinExistence type="predicted"/>
<feature type="domain" description="Mce/MlaD" evidence="1">
    <location>
        <begin position="37"/>
        <end position="111"/>
    </location>
</feature>
<dbReference type="InterPro" id="IPR024516">
    <property type="entry name" value="Mce_C"/>
</dbReference>
<dbReference type="OrthoDB" id="4516955at2"/>
<dbReference type="InterPro" id="IPR052336">
    <property type="entry name" value="MlaD_Phospholipid_Transporter"/>
</dbReference>
<name>A0A1G6YTN6_9PSEU</name>
<dbReference type="Proteomes" id="UP000199501">
    <property type="component" value="Unassembled WGS sequence"/>
</dbReference>
<evidence type="ECO:0000313" key="4">
    <source>
        <dbReference type="Proteomes" id="UP000199501"/>
    </source>
</evidence>
<dbReference type="NCBIfam" id="TIGR00996">
    <property type="entry name" value="Mtu_fam_mce"/>
    <property type="match status" value="1"/>
</dbReference>
<dbReference type="PANTHER" id="PTHR33371">
    <property type="entry name" value="INTERMEMBRANE PHOSPHOLIPID TRANSPORT SYSTEM BINDING PROTEIN MLAD-RELATED"/>
    <property type="match status" value="1"/>
</dbReference>
<dbReference type="Pfam" id="PF11887">
    <property type="entry name" value="Mce4_CUP1"/>
    <property type="match status" value="1"/>
</dbReference>
<dbReference type="STRING" id="1271860.SAMN05216174_12312"/>
<organism evidence="3 4">
    <name type="scientific">Actinokineospora iranica</name>
    <dbReference type="NCBI Taxonomy" id="1271860"/>
    <lineage>
        <taxon>Bacteria</taxon>
        <taxon>Bacillati</taxon>
        <taxon>Actinomycetota</taxon>
        <taxon>Actinomycetes</taxon>
        <taxon>Pseudonocardiales</taxon>
        <taxon>Pseudonocardiaceae</taxon>
        <taxon>Actinokineospora</taxon>
    </lineage>
</organism>
<dbReference type="EMBL" id="FMZZ01000023">
    <property type="protein sequence ID" value="SDD93005.1"/>
    <property type="molecule type" value="Genomic_DNA"/>
</dbReference>
<dbReference type="InterPro" id="IPR005693">
    <property type="entry name" value="Mce"/>
</dbReference>
<dbReference type="InterPro" id="IPR003399">
    <property type="entry name" value="Mce/MlaD"/>
</dbReference>
<evidence type="ECO:0000259" key="1">
    <source>
        <dbReference type="Pfam" id="PF02470"/>
    </source>
</evidence>
<sequence>MATTKRKARLLRLIALGAVAVMVVAAGTWALVNQGKTRSLTAYFAAAVGLYAGSDVRVLGVAVGTVDSVEPQGPNVKVVMTIDADAPVPENANALVVTPSLVSDRYVQLAPVLTSGKRIADGTVIPLERTVVPVELDELFSSLDRLTTALGPEGANTDGAFSDLIRTTEEYLRGNGADMGQTVRDLGDLARTLNGSQDDLFTTIDSLSKFAALLAANDDKVRQIDDQLSSVTQFLADERATFDAALKDLSVALGAVEGFIKDNRARIKSNVDKLAGTTKLLSDQRASLAEALDTAPLALTNVVNAYDPATHTIDGRANLNEYSMLPLPRTADAQGGN</sequence>
<protein>
    <submittedName>
        <fullName evidence="3">Virulence factor Mce family protein</fullName>
    </submittedName>
</protein>
<dbReference type="GO" id="GO:0005576">
    <property type="term" value="C:extracellular region"/>
    <property type="evidence" value="ECO:0007669"/>
    <property type="project" value="TreeGrafter"/>
</dbReference>
<dbReference type="PANTHER" id="PTHR33371:SF4">
    <property type="entry name" value="INTERMEMBRANE PHOSPHOLIPID TRANSPORT SYSTEM BINDING PROTEIN MLAD"/>
    <property type="match status" value="1"/>
</dbReference>
<feature type="domain" description="Mammalian cell entry C-terminal" evidence="2">
    <location>
        <begin position="115"/>
        <end position="295"/>
    </location>
</feature>
<dbReference type="AlphaFoldDB" id="A0A1G6YTN6"/>
<gene>
    <name evidence="3" type="ORF">SAMN05216174_12312</name>
</gene>
<dbReference type="RefSeq" id="WP_091457343.1">
    <property type="nucleotide sequence ID" value="NZ_FMZZ01000023.1"/>
</dbReference>